<comment type="caution">
    <text evidence="1">The sequence shown here is derived from an EMBL/GenBank/DDBJ whole genome shotgun (WGS) entry which is preliminary data.</text>
</comment>
<sequence length="253" mass="28104">MRDDATFSLPTTTPTSIFAHLLQLRVLEGKRVLLGCKTSHANNDGSNGNLTVAFFANEEESSCQANDTSKGLVLTTSSIPTGFTCFNVKDMFSQSNDTGFQNATRRIYDSNWNLLEPNGIHWLLRNRDDFDSKANYSRTLYEQVNETGEIAAGEAATWVFYIYAFEDCAQVGGEEYEYEDYPWVETSCQTKEGGQCQTLPYSIKSFGINSATEYNHAHGQCETWALMGASTRLNRSLFASLASVGAATFFLLL</sequence>
<evidence type="ECO:0000313" key="1">
    <source>
        <dbReference type="EMBL" id="KAF4472914.1"/>
    </source>
</evidence>
<accession>A0A8H4LQ38</accession>
<name>A0A8H4LQ38_9HYPO</name>
<reference evidence="1 2" key="1">
    <citation type="submission" date="2020-01" db="EMBL/GenBank/DDBJ databases">
        <title>Identification and distribution of gene clusters putatively required for synthesis of sphingolipid metabolism inhibitors in phylogenetically diverse species of the filamentous fungus Fusarium.</title>
        <authorList>
            <person name="Kim H.-S."/>
            <person name="Busman M."/>
            <person name="Brown D.W."/>
            <person name="Divon H."/>
            <person name="Uhlig S."/>
            <person name="Proctor R.H."/>
        </authorList>
    </citation>
    <scope>NUCLEOTIDE SEQUENCE [LARGE SCALE GENOMIC DNA]</scope>
    <source>
        <strain evidence="1 2">NRRL 20459</strain>
    </source>
</reference>
<dbReference type="EMBL" id="JAADYS010000023">
    <property type="protein sequence ID" value="KAF4472914.1"/>
    <property type="molecule type" value="Genomic_DNA"/>
</dbReference>
<gene>
    <name evidence="1" type="ORF">FALBO_193</name>
</gene>
<keyword evidence="2" id="KW-1185">Reference proteome</keyword>
<organism evidence="1 2">
    <name type="scientific">Fusarium albosuccineum</name>
    <dbReference type="NCBI Taxonomy" id="1237068"/>
    <lineage>
        <taxon>Eukaryota</taxon>
        <taxon>Fungi</taxon>
        <taxon>Dikarya</taxon>
        <taxon>Ascomycota</taxon>
        <taxon>Pezizomycotina</taxon>
        <taxon>Sordariomycetes</taxon>
        <taxon>Hypocreomycetidae</taxon>
        <taxon>Hypocreales</taxon>
        <taxon>Nectriaceae</taxon>
        <taxon>Fusarium</taxon>
        <taxon>Fusarium decemcellulare species complex</taxon>
    </lineage>
</organism>
<dbReference type="AlphaFoldDB" id="A0A8H4LQ38"/>
<evidence type="ECO:0000313" key="2">
    <source>
        <dbReference type="Proteomes" id="UP000554235"/>
    </source>
</evidence>
<protein>
    <submittedName>
        <fullName evidence="1">Uncharacterized protein</fullName>
    </submittedName>
</protein>
<dbReference type="OrthoDB" id="3878372at2759"/>
<proteinExistence type="predicted"/>
<dbReference type="Proteomes" id="UP000554235">
    <property type="component" value="Unassembled WGS sequence"/>
</dbReference>